<dbReference type="STRING" id="1055723.SAMN05216293_3060"/>
<dbReference type="Pfam" id="PF02254">
    <property type="entry name" value="TrkA_N"/>
    <property type="match status" value="1"/>
</dbReference>
<comment type="caution">
    <text evidence="3">The sequence shown here is derived from an EMBL/GenBank/DDBJ whole genome shotgun (WGS) entry which is preliminary data.</text>
</comment>
<dbReference type="SUPFAM" id="SSF51735">
    <property type="entry name" value="NAD(P)-binding Rossmann-fold domains"/>
    <property type="match status" value="1"/>
</dbReference>
<reference evidence="3 4" key="1">
    <citation type="submission" date="2016-11" db="EMBL/GenBank/DDBJ databases">
        <authorList>
            <person name="Varghese N."/>
            <person name="Submissions S."/>
        </authorList>
    </citation>
    <scope>NUCLEOTIDE SEQUENCE [LARGE SCALE GENOMIC DNA]</scope>
    <source>
        <strain evidence="3 4">CGMCC 1.12174</strain>
        <strain evidence="2 5">DSM 26351</strain>
    </source>
</reference>
<dbReference type="Gene3D" id="3.30.70.1450">
    <property type="entry name" value="Regulator of K+ conductance, C-terminal domain"/>
    <property type="match status" value="1"/>
</dbReference>
<dbReference type="PANTHER" id="PTHR43833:SF7">
    <property type="entry name" value="KTR SYSTEM POTASSIUM UPTAKE PROTEIN C"/>
    <property type="match status" value="1"/>
</dbReference>
<dbReference type="PROSITE" id="PS51201">
    <property type="entry name" value="RCK_N"/>
    <property type="match status" value="1"/>
</dbReference>
<dbReference type="Proteomes" id="UP000184031">
    <property type="component" value="Unassembled WGS sequence"/>
</dbReference>
<evidence type="ECO:0000313" key="4">
    <source>
        <dbReference type="Proteomes" id="UP000184031"/>
    </source>
</evidence>
<dbReference type="EMBL" id="FOKU01000006">
    <property type="protein sequence ID" value="SFC11938.1"/>
    <property type="molecule type" value="Genomic_DNA"/>
</dbReference>
<dbReference type="Proteomes" id="UP000198940">
    <property type="component" value="Unassembled WGS sequence"/>
</dbReference>
<organism evidence="3 4">
    <name type="scientific">Flagellimonas taeanensis</name>
    <dbReference type="NCBI Taxonomy" id="1005926"/>
    <lineage>
        <taxon>Bacteria</taxon>
        <taxon>Pseudomonadati</taxon>
        <taxon>Bacteroidota</taxon>
        <taxon>Flavobacteriia</taxon>
        <taxon>Flavobacteriales</taxon>
        <taxon>Flavobacteriaceae</taxon>
        <taxon>Flagellimonas</taxon>
    </lineage>
</organism>
<dbReference type="Gene3D" id="3.40.50.720">
    <property type="entry name" value="NAD(P)-binding Rossmann-like Domain"/>
    <property type="match status" value="1"/>
</dbReference>
<dbReference type="OrthoDB" id="9776294at2"/>
<dbReference type="RefSeq" id="WP_072881569.1">
    <property type="nucleotide sequence ID" value="NZ_FOKU01000006.1"/>
</dbReference>
<evidence type="ECO:0000313" key="3">
    <source>
        <dbReference type="EMBL" id="SHL25119.1"/>
    </source>
</evidence>
<dbReference type="InterPro" id="IPR050721">
    <property type="entry name" value="Trk_Ktr_HKT_K-transport"/>
</dbReference>
<dbReference type="EMBL" id="FRAT01000008">
    <property type="protein sequence ID" value="SHL25119.1"/>
    <property type="molecule type" value="Genomic_DNA"/>
</dbReference>
<dbReference type="GO" id="GO:0006813">
    <property type="term" value="P:potassium ion transport"/>
    <property type="evidence" value="ECO:0007669"/>
    <property type="project" value="InterPro"/>
</dbReference>
<feature type="domain" description="RCK N-terminal" evidence="1">
    <location>
        <begin position="1"/>
        <end position="116"/>
    </location>
</feature>
<dbReference type="SUPFAM" id="SSF116726">
    <property type="entry name" value="TrkA C-terminal domain-like"/>
    <property type="match status" value="1"/>
</dbReference>
<keyword evidence="5" id="KW-1185">Reference proteome</keyword>
<dbReference type="InterPro" id="IPR036291">
    <property type="entry name" value="NAD(P)-bd_dom_sf"/>
</dbReference>
<gene>
    <name evidence="2" type="ORF">SAMN04487891_10660</name>
    <name evidence="3" type="ORF">SAMN05216293_3060</name>
</gene>
<accession>A0A3A1NWE8</accession>
<accession>A0A1M6Z454</accession>
<evidence type="ECO:0000259" key="1">
    <source>
        <dbReference type="PROSITE" id="PS51201"/>
    </source>
</evidence>
<name>A0A1M6Z454_9FLAO</name>
<evidence type="ECO:0000313" key="2">
    <source>
        <dbReference type="EMBL" id="SFC11938.1"/>
    </source>
</evidence>
<evidence type="ECO:0000313" key="5">
    <source>
        <dbReference type="Proteomes" id="UP000198940"/>
    </source>
</evidence>
<proteinExistence type="predicted"/>
<dbReference type="PANTHER" id="PTHR43833">
    <property type="entry name" value="POTASSIUM CHANNEL PROTEIN 2-RELATED-RELATED"/>
    <property type="match status" value="1"/>
</dbReference>
<dbReference type="InterPro" id="IPR003148">
    <property type="entry name" value="RCK_N"/>
</dbReference>
<dbReference type="AlphaFoldDB" id="A0A1M6Z454"/>
<sequence>MKYIIVGLGSFGASLAEKLTEQGNEVIGIDTNMDKVDNYKERISHTICMDATDEFTVSGLPLKDTDIVVVAIGEDKGASVMATALFKNFQVKRLISRSIDELHEKVLHAIGVDEIVHPEEESAERWAKKLCLKGVVDSFELNDDYSIVEVSVPSRLHGKTIKESNIREGYNLLVLTTIASTQEKALIGKVRNVTRVKGVAHPDDMLNKEDFIVVYGANKDIKKFLRED</sequence>
<protein>
    <submittedName>
        <fullName evidence="3">Trk system potassium uptake protein TrkA</fullName>
    </submittedName>
</protein>
<dbReference type="InterPro" id="IPR036721">
    <property type="entry name" value="RCK_C_sf"/>
</dbReference>